<keyword evidence="1 3" id="KW-0732">Signal</keyword>
<dbReference type="InterPro" id="IPR056585">
    <property type="entry name" value="Leprecan_dom"/>
</dbReference>
<dbReference type="GO" id="GO:0030199">
    <property type="term" value="P:collagen fibril organization"/>
    <property type="evidence" value="ECO:0007669"/>
    <property type="project" value="TreeGrafter"/>
</dbReference>
<dbReference type="STRING" id="80966.ENSAPOP00000028970"/>
<accession>A0A3Q1HLA2</accession>
<evidence type="ECO:0000259" key="4">
    <source>
        <dbReference type="Pfam" id="PF23557"/>
    </source>
</evidence>
<evidence type="ECO:0000313" key="6">
    <source>
        <dbReference type="Proteomes" id="UP000257200"/>
    </source>
</evidence>
<dbReference type="Proteomes" id="UP000257200">
    <property type="component" value="Unplaced"/>
</dbReference>
<dbReference type="InParanoid" id="A0A3Q1HLA2"/>
<reference evidence="5" key="1">
    <citation type="submission" date="2025-08" db="UniProtKB">
        <authorList>
            <consortium name="Ensembl"/>
        </authorList>
    </citation>
    <scope>IDENTIFICATION</scope>
</reference>
<keyword evidence="2" id="KW-0325">Glycoprotein</keyword>
<dbReference type="GO" id="GO:0005518">
    <property type="term" value="F:collagen binding"/>
    <property type="evidence" value="ECO:0007669"/>
    <property type="project" value="TreeGrafter"/>
</dbReference>
<organism evidence="5 6">
    <name type="scientific">Acanthochromis polyacanthus</name>
    <name type="common">spiny chromis</name>
    <dbReference type="NCBI Taxonomy" id="80966"/>
    <lineage>
        <taxon>Eukaryota</taxon>
        <taxon>Metazoa</taxon>
        <taxon>Chordata</taxon>
        <taxon>Craniata</taxon>
        <taxon>Vertebrata</taxon>
        <taxon>Euteleostomi</taxon>
        <taxon>Actinopterygii</taxon>
        <taxon>Neopterygii</taxon>
        <taxon>Teleostei</taxon>
        <taxon>Neoteleostei</taxon>
        <taxon>Acanthomorphata</taxon>
        <taxon>Ovalentaria</taxon>
        <taxon>Pomacentridae</taxon>
        <taxon>Acanthochromis</taxon>
    </lineage>
</organism>
<protein>
    <recommendedName>
        <fullName evidence="4">Leprecan-like alpha-helical domain-containing protein</fullName>
    </recommendedName>
</protein>
<reference evidence="5" key="2">
    <citation type="submission" date="2025-09" db="UniProtKB">
        <authorList>
            <consortium name="Ensembl"/>
        </authorList>
    </citation>
    <scope>IDENTIFICATION</scope>
</reference>
<feature type="domain" description="Leprecan-like alpha-helical" evidence="4">
    <location>
        <begin position="29"/>
        <end position="144"/>
    </location>
</feature>
<evidence type="ECO:0000256" key="2">
    <source>
        <dbReference type="ARBA" id="ARBA00023180"/>
    </source>
</evidence>
<sequence length="198" mass="22498">MDGNSPPAAVWCVVLLCTALSSSAAFLEPYDLLYDTAVRAFYSSDYDGVVRFMEAALSSHREVRRTKVRCRLRCQDQHPFEETFSDLRIFDVVLRRAACMDRCIEEKLGAQSVHKVSEDVVQDFNRRIPYNYLQLAYQKVRRLQIVGTIHREDKLGDLGTKSNSARVMHSSLRGSRCDSENSSCGFSDIAAGFCCRMF</sequence>
<dbReference type="PANTHER" id="PTHR13986:SF8">
    <property type="entry name" value="PROLYL 3-HYDROXYLASE 1-LIKE PROTEIN"/>
    <property type="match status" value="1"/>
</dbReference>
<dbReference type="PANTHER" id="PTHR13986">
    <property type="entry name" value="PROTEIN LYSINE HYDROXYLATION COMPLEX COMPONENT"/>
    <property type="match status" value="1"/>
</dbReference>
<dbReference type="GO" id="GO:0005783">
    <property type="term" value="C:endoplasmic reticulum"/>
    <property type="evidence" value="ECO:0007669"/>
    <property type="project" value="TreeGrafter"/>
</dbReference>
<dbReference type="GeneTree" id="ENSGT00940000159593"/>
<evidence type="ECO:0000313" key="5">
    <source>
        <dbReference type="Ensembl" id="ENSAPOP00000028970.1"/>
    </source>
</evidence>
<dbReference type="AlphaFoldDB" id="A0A3Q1HLA2"/>
<feature type="signal peptide" evidence="3">
    <location>
        <begin position="1"/>
        <end position="24"/>
    </location>
</feature>
<dbReference type="InterPro" id="IPR052284">
    <property type="entry name" value="Collagen_mod_leprecan"/>
</dbReference>
<evidence type="ECO:0000256" key="3">
    <source>
        <dbReference type="SAM" id="SignalP"/>
    </source>
</evidence>
<proteinExistence type="predicted"/>
<feature type="chain" id="PRO_5018626271" description="Leprecan-like alpha-helical domain-containing protein" evidence="3">
    <location>
        <begin position="25"/>
        <end position="198"/>
    </location>
</feature>
<evidence type="ECO:0000256" key="1">
    <source>
        <dbReference type="ARBA" id="ARBA00022729"/>
    </source>
</evidence>
<dbReference type="Pfam" id="PF23557">
    <property type="entry name" value="TPR_leprecan"/>
    <property type="match status" value="1"/>
</dbReference>
<keyword evidence="6" id="KW-1185">Reference proteome</keyword>
<name>A0A3Q1HLA2_9TELE</name>
<dbReference type="Ensembl" id="ENSAPOT00000031836.1">
    <property type="protein sequence ID" value="ENSAPOP00000028970.1"/>
    <property type="gene ID" value="ENSAPOG00000014544.1"/>
</dbReference>